<reference evidence="2" key="1">
    <citation type="submission" date="2018-03" db="EMBL/GenBank/DDBJ databases">
        <authorList>
            <person name="Batty M. E."/>
            <person name="Batty M E."/>
        </authorList>
    </citation>
    <scope>NUCLEOTIDE SEQUENCE [LARGE SCALE GENOMIC DNA]</scope>
    <source>
        <strain evidence="2">Gilliam</strain>
    </source>
</reference>
<sequence>MPYGNQDNLYTFNKYLDNKDNLGTKSLEAHSCSKEFLSKIFQKGWKSIYSNENLDKFIYNLELDKLEKLLQPARLIEPHNITCMLPNTSYMIDLDVLADILKVLILNIDILQTLYDLNIPFSFISGKFSRMGSYAKDCMEIIFTILKKNRELQKNSKDFVSCFETLEQKLHLVKNKKHETRIKVINSMIKEYINIQETNNDNDEKITEIVPELPNNLTINNNQSQIIDKHREDDIETNSDEINTHSDSQKLDISDSELEAIHRMDEMILLNSKSGYANQSQPIENYIDVYLEDGDLAKNSDAINTHSDSQKLDISDSELEAIHRMDEMILLNSKSGYANQSQPIENYIDVYLEDGDLAKNSDAINTHSDSQKLDISDSELEAIHRMDEMILLNSKSGYANQSQPIENYIDVYLEDGDLAKNSDAINTHSDSQKLDISDSELEAIHRMDEMILLNSKSGYANQSQPIENYIDVYLEDGDLAKNSDAINTHSDSQKLDISDSELEAIHRMDEMILLNSKSGYANQSQPIENYIDVYLEDGDLAKNSDAINTHSDSQKLDISDSELEAIHRMDEMILLNSKSGYANQSQPIENYIDVYLEDGDLAKNSDAINTHSDSQKLDISDSELEAIHRMDEMILLNSKSGYANQSQPIENYIDVYLEDGDLAKNSDAINTHSDSQKLAANISNSAPTTNEILNSMLAIDDNDIKIELELDNWMTNQFGNQSQIDDIKNSSNEINTSDPELDDILELVLDMYDIARTYEIGT</sequence>
<gene>
    <name evidence="1" type="ORF">GILLIAM_00180</name>
</gene>
<evidence type="ECO:0000313" key="1">
    <source>
        <dbReference type="EMBL" id="SPR02908.1"/>
    </source>
</evidence>
<name>A0A2U3QPP0_ORITS</name>
<dbReference type="Proteomes" id="UP000244959">
    <property type="component" value="Chromosome I"/>
</dbReference>
<protein>
    <submittedName>
        <fullName evidence="1">Repeat-containing protein D</fullName>
    </submittedName>
</protein>
<keyword evidence="2" id="KW-1185">Reference proteome</keyword>
<organism evidence="1 2">
    <name type="scientific">Orientia tsutsugamushi str. Gilliam</name>
    <dbReference type="NCBI Taxonomy" id="1359184"/>
    <lineage>
        <taxon>Bacteria</taxon>
        <taxon>Pseudomonadati</taxon>
        <taxon>Pseudomonadota</taxon>
        <taxon>Alphaproteobacteria</taxon>
        <taxon>Rickettsiales</taxon>
        <taxon>Rickettsiaceae</taxon>
        <taxon>Rickettsieae</taxon>
        <taxon>Orientia</taxon>
    </lineage>
</organism>
<dbReference type="RefSeq" id="WP_197709522.1">
    <property type="nucleotide sequence ID" value="NZ_LS398551.1"/>
</dbReference>
<dbReference type="AlphaFoldDB" id="A0A2U3QPP0"/>
<evidence type="ECO:0000313" key="2">
    <source>
        <dbReference type="Proteomes" id="UP000244959"/>
    </source>
</evidence>
<proteinExistence type="predicted"/>
<accession>A0A2U3QPP0</accession>
<dbReference type="EMBL" id="LS398551">
    <property type="protein sequence ID" value="SPR02908.1"/>
    <property type="molecule type" value="Genomic_DNA"/>
</dbReference>